<dbReference type="HOGENOM" id="CLU_2383942_0_0_6"/>
<name>L0GL59_STUST</name>
<dbReference type="STRING" id="644801.Psest_2209"/>
<gene>
    <name evidence="1" type="ORF">Psest_2209</name>
    <name evidence="2" type="ORF">Psest_2212</name>
    <name evidence="3" type="ORF">Psest_2215</name>
</gene>
<accession>L0GL59</accession>
<evidence type="ECO:0000313" key="2">
    <source>
        <dbReference type="EMBL" id="AGA86746.1"/>
    </source>
</evidence>
<sequence length="94" mass="9770">MKPLMLGTLSRVPAARLLQLGECPQPISMGFEFQCEVDGDLVTPWSGPINQNMTGYVLGGATQSVDAGKQAVGLGGERSAAVEGRTAQPSVNPI</sequence>
<proteinExistence type="predicted"/>
<protein>
    <submittedName>
        <fullName evidence="2">Uncharacterized protein</fullName>
    </submittedName>
</protein>
<dbReference type="EMBL" id="CP003071">
    <property type="protein sequence ID" value="AGA86743.1"/>
    <property type="molecule type" value="Genomic_DNA"/>
</dbReference>
<organism evidence="2 4">
    <name type="scientific">Stutzerimonas stutzeri RCH2</name>
    <dbReference type="NCBI Taxonomy" id="644801"/>
    <lineage>
        <taxon>Bacteria</taxon>
        <taxon>Pseudomonadati</taxon>
        <taxon>Pseudomonadota</taxon>
        <taxon>Gammaproteobacteria</taxon>
        <taxon>Pseudomonadales</taxon>
        <taxon>Pseudomonadaceae</taxon>
        <taxon>Stutzerimonas</taxon>
    </lineage>
</organism>
<reference evidence="2 4" key="1">
    <citation type="submission" date="2011-10" db="EMBL/GenBank/DDBJ databases">
        <title>Complete sequence of chromosome of Pseudomonas stutzeri RCH2.</title>
        <authorList>
            <consortium name="US DOE Joint Genome Institute"/>
            <person name="Lucas S."/>
            <person name="Han J."/>
            <person name="Lapidus A."/>
            <person name="Cheng J.-F."/>
            <person name="Goodwin L."/>
            <person name="Pitluck S."/>
            <person name="Peters L."/>
            <person name="Ovchinnikova G."/>
            <person name="Zeytun A."/>
            <person name="Lu M."/>
            <person name="Detter J.C."/>
            <person name="Han C."/>
            <person name="Tapia R."/>
            <person name="Land M."/>
            <person name="Hauser L."/>
            <person name="Kyrpides N."/>
            <person name="Ivanova N."/>
            <person name="Pagani I."/>
            <person name="Chakraborty R."/>
            <person name="Arkin A."/>
            <person name="Dehal P."/>
            <person name="Wall J."/>
            <person name="Hazen T."/>
            <person name="Woyke T."/>
        </authorList>
    </citation>
    <scope>NUCLEOTIDE SEQUENCE [LARGE SCALE GENOMIC DNA]</scope>
    <source>
        <strain evidence="2 4">RCH2</strain>
    </source>
</reference>
<evidence type="ECO:0000313" key="3">
    <source>
        <dbReference type="EMBL" id="AGA86749.1"/>
    </source>
</evidence>
<evidence type="ECO:0000313" key="4">
    <source>
        <dbReference type="Proteomes" id="UP000010820"/>
    </source>
</evidence>
<dbReference type="KEGG" id="psh:Psest_2212"/>
<dbReference type="AlphaFoldDB" id="L0GL59"/>
<dbReference type="PATRIC" id="fig|644801.3.peg.2159"/>
<evidence type="ECO:0000313" key="1">
    <source>
        <dbReference type="EMBL" id="AGA86743.1"/>
    </source>
</evidence>
<dbReference type="EMBL" id="CP003071">
    <property type="protein sequence ID" value="AGA86746.1"/>
    <property type="molecule type" value="Genomic_DNA"/>
</dbReference>
<dbReference type="RefSeq" id="WP_015277016.1">
    <property type="nucleotide sequence ID" value="NC_019936.1"/>
</dbReference>
<dbReference type="Proteomes" id="UP000010820">
    <property type="component" value="Chromosome"/>
</dbReference>
<dbReference type="KEGG" id="psh:Psest_2209"/>
<dbReference type="KEGG" id="psh:Psest_2215"/>
<dbReference type="EMBL" id="CP003071">
    <property type="protein sequence ID" value="AGA86749.1"/>
    <property type="molecule type" value="Genomic_DNA"/>
</dbReference>